<sequence length="57" mass="6292">MKAFKCLTCSSSVDVVDDILVGEIVECSACGQEHELVKDSNGYHLEFAPEVEEDWGE</sequence>
<dbReference type="PANTHER" id="PTHR40393">
    <property type="entry name" value="LYSINE BIOSYNTHESIS PROTEIN-RELATED-RELATED"/>
    <property type="match status" value="1"/>
</dbReference>
<evidence type="ECO:0000313" key="1">
    <source>
        <dbReference type="EMBL" id="SCC04660.1"/>
    </source>
</evidence>
<dbReference type="RefSeq" id="WP_061496773.1">
    <property type="nucleotide sequence ID" value="NZ_CP115659.1"/>
</dbReference>
<gene>
    <name evidence="1" type="ORF">GA0061071_104334</name>
</gene>
<dbReference type="Proteomes" id="UP000198975">
    <property type="component" value="Unassembled WGS sequence"/>
</dbReference>
<dbReference type="OrthoDB" id="2628219at2"/>
<dbReference type="EMBL" id="FMAY01000004">
    <property type="protein sequence ID" value="SCC04660.1"/>
    <property type="molecule type" value="Genomic_DNA"/>
</dbReference>
<dbReference type="CDD" id="cd13946">
    <property type="entry name" value="LysW"/>
    <property type="match status" value="1"/>
</dbReference>
<dbReference type="PANTHER" id="PTHR40393:SF2">
    <property type="entry name" value="ALPHA-AMINOADIPATE_GLUTAMATE CARRIER PROTEIN LYSW"/>
    <property type="match status" value="1"/>
</dbReference>
<proteinExistence type="predicted"/>
<reference evidence="2" key="1">
    <citation type="submission" date="2016-08" db="EMBL/GenBank/DDBJ databases">
        <authorList>
            <person name="Varghese N."/>
            <person name="Submissions Spin"/>
        </authorList>
    </citation>
    <scope>NUCLEOTIDE SEQUENCE [LARGE SCALE GENOMIC DNA]</scope>
    <source>
        <strain evidence="2">REICA_082</strain>
    </source>
</reference>
<evidence type="ECO:0000313" key="2">
    <source>
        <dbReference type="Proteomes" id="UP000198975"/>
    </source>
</evidence>
<dbReference type="AlphaFoldDB" id="A0A1C4BCU6"/>
<name>A0A1C4BCU6_9ENTR</name>
<keyword evidence="2" id="KW-1185">Reference proteome</keyword>
<dbReference type="Pfam" id="PF21344">
    <property type="entry name" value="Zn_ribbon_LysW"/>
    <property type="match status" value="1"/>
</dbReference>
<accession>A0A1C4BCU6</accession>
<dbReference type="InterPro" id="IPR005906">
    <property type="entry name" value="LysW"/>
</dbReference>
<dbReference type="Gene3D" id="2.20.28.160">
    <property type="match status" value="1"/>
</dbReference>
<protein>
    <submittedName>
        <fullName evidence="1">Alpha-aminoadipate carrier protein LysW</fullName>
    </submittedName>
</protein>
<organism evidence="1 2">
    <name type="scientific">Kosakonia oryzendophytica</name>
    <dbReference type="NCBI Taxonomy" id="1005665"/>
    <lineage>
        <taxon>Bacteria</taxon>
        <taxon>Pseudomonadati</taxon>
        <taxon>Pseudomonadota</taxon>
        <taxon>Gammaproteobacteria</taxon>
        <taxon>Enterobacterales</taxon>
        <taxon>Enterobacteriaceae</taxon>
        <taxon>Kosakonia</taxon>
    </lineage>
</organism>